<feature type="region of interest" description="Disordered" evidence="4">
    <location>
        <begin position="405"/>
        <end position="425"/>
    </location>
</feature>
<keyword evidence="1" id="KW-0238">DNA-binding</keyword>
<comment type="caution">
    <text evidence="6">The sequence shown here is derived from an EMBL/GenBank/DDBJ whole genome shotgun (WGS) entry which is preliminary data.</text>
</comment>
<dbReference type="OrthoDB" id="71302at2759"/>
<keyword evidence="7" id="KW-1185">Reference proteome</keyword>
<feature type="domain" description="BHLH" evidence="5">
    <location>
        <begin position="306"/>
        <end position="354"/>
    </location>
</feature>
<accession>A0A9N9URY1</accession>
<evidence type="ECO:0000313" key="6">
    <source>
        <dbReference type="EMBL" id="CAG9996532.1"/>
    </source>
</evidence>
<keyword evidence="3" id="KW-0175">Coiled coil</keyword>
<dbReference type="AlphaFoldDB" id="A0A9N9URY1"/>
<dbReference type="GO" id="GO:0005634">
    <property type="term" value="C:nucleus"/>
    <property type="evidence" value="ECO:0007669"/>
    <property type="project" value="TreeGrafter"/>
</dbReference>
<evidence type="ECO:0000256" key="4">
    <source>
        <dbReference type="SAM" id="MobiDB-lite"/>
    </source>
</evidence>
<dbReference type="SMART" id="SM00353">
    <property type="entry name" value="HLH"/>
    <property type="match status" value="1"/>
</dbReference>
<evidence type="ECO:0000256" key="3">
    <source>
        <dbReference type="SAM" id="Coils"/>
    </source>
</evidence>
<dbReference type="InterPro" id="IPR011598">
    <property type="entry name" value="bHLH_dom"/>
</dbReference>
<dbReference type="GO" id="GO:0046983">
    <property type="term" value="F:protein dimerization activity"/>
    <property type="evidence" value="ECO:0007669"/>
    <property type="project" value="InterPro"/>
</dbReference>
<dbReference type="GO" id="GO:0003677">
    <property type="term" value="F:DNA binding"/>
    <property type="evidence" value="ECO:0007669"/>
    <property type="project" value="UniProtKB-KW"/>
</dbReference>
<dbReference type="SUPFAM" id="SSF47459">
    <property type="entry name" value="HLH, helix-loop-helix DNA-binding domain"/>
    <property type="match status" value="1"/>
</dbReference>
<sequence length="425" mass="46577">MRQSVIEKKKVLIWVKPSGRVCTSKLHRGIGTWPYFPWSLLPGASSARNITPLARGSQGSRAATDGLNHKSARGALLHAKHCRAVETTKTSDSLRQHTDSTWQQVDRTMSDIITEQQPDLSLLPGSPGQKRKRDPGSPGSQRSKRAAPPANMSVAPGDTAAYIESAIQATEAHAANGGMNVADFNALQQATQEGNEVSDPASATSTAQAALGMYPTLHVPPSTEEQFAAQTTADTGEHHHHDASAFNPPDVPPPDSLMDDHTVHQPHQPHQPAQNGVQPPPAPRYATSPATSNPKPTVGSEEWHKMRKDNHKEVERRRRETINEGINELAKIVPGCEKNKGSILQRAVNFIQLLKENEQQNLEKWTLEKLLTEQAITELSTSNDKLKQECERLYRELEIWKRVAQNAGLEPPQPKEEIGEAAAPS</sequence>
<dbReference type="InterPro" id="IPR047206">
    <property type="entry name" value="bHLHzip_scCBP1-like"/>
</dbReference>
<evidence type="ECO:0000259" key="5">
    <source>
        <dbReference type="PROSITE" id="PS50888"/>
    </source>
</evidence>
<dbReference type="EMBL" id="CABFNO020001539">
    <property type="protein sequence ID" value="CAG9996532.1"/>
    <property type="molecule type" value="Genomic_DNA"/>
</dbReference>
<evidence type="ECO:0000313" key="7">
    <source>
        <dbReference type="Proteomes" id="UP000754883"/>
    </source>
</evidence>
<dbReference type="Pfam" id="PF00010">
    <property type="entry name" value="HLH"/>
    <property type="match status" value="1"/>
</dbReference>
<evidence type="ECO:0000256" key="1">
    <source>
        <dbReference type="ARBA" id="ARBA00023125"/>
    </source>
</evidence>
<feature type="region of interest" description="Disordered" evidence="4">
    <location>
        <begin position="115"/>
        <end position="156"/>
    </location>
</feature>
<proteinExistence type="predicted"/>
<feature type="coiled-coil region" evidence="3">
    <location>
        <begin position="376"/>
        <end position="403"/>
    </location>
</feature>
<evidence type="ECO:0000256" key="2">
    <source>
        <dbReference type="ARBA" id="ARBA00023242"/>
    </source>
</evidence>
<dbReference type="Proteomes" id="UP000754883">
    <property type="component" value="Unassembled WGS sequence"/>
</dbReference>
<dbReference type="Gene3D" id="4.10.280.10">
    <property type="entry name" value="Helix-loop-helix DNA-binding domain"/>
    <property type="match status" value="1"/>
</dbReference>
<dbReference type="GO" id="GO:0003700">
    <property type="term" value="F:DNA-binding transcription factor activity"/>
    <property type="evidence" value="ECO:0007669"/>
    <property type="project" value="InterPro"/>
</dbReference>
<gene>
    <name evidence="6" type="ORF">CBYS24578_00012831</name>
</gene>
<protein>
    <recommendedName>
        <fullName evidence="5">BHLH domain-containing protein</fullName>
    </recommendedName>
</protein>
<name>A0A9N9URY1_9HYPO</name>
<keyword evidence="2" id="KW-0539">Nucleus</keyword>
<feature type="region of interest" description="Disordered" evidence="4">
    <location>
        <begin position="228"/>
        <end position="317"/>
    </location>
</feature>
<reference evidence="6" key="1">
    <citation type="submission" date="2021-10" db="EMBL/GenBank/DDBJ databases">
        <authorList>
            <person name="Piombo E."/>
        </authorList>
    </citation>
    <scope>NUCLEOTIDE SEQUENCE</scope>
</reference>
<dbReference type="InterPro" id="IPR036638">
    <property type="entry name" value="HLH_DNA-bd_sf"/>
</dbReference>
<dbReference type="PANTHER" id="PTHR47787:SF1">
    <property type="entry name" value="CENTROMERE-BINDING PROTEIN 1"/>
    <property type="match status" value="1"/>
</dbReference>
<dbReference type="PROSITE" id="PS50888">
    <property type="entry name" value="BHLH"/>
    <property type="match status" value="1"/>
</dbReference>
<dbReference type="PANTHER" id="PTHR47787">
    <property type="entry name" value="CENTROMERE-BINDING PROTEIN 1"/>
    <property type="match status" value="1"/>
</dbReference>
<dbReference type="CDD" id="cd11398">
    <property type="entry name" value="bHLHzip_scCBP1"/>
    <property type="match status" value="1"/>
</dbReference>
<organism evidence="6 7">
    <name type="scientific">Clonostachys byssicola</name>
    <dbReference type="NCBI Taxonomy" id="160290"/>
    <lineage>
        <taxon>Eukaryota</taxon>
        <taxon>Fungi</taxon>
        <taxon>Dikarya</taxon>
        <taxon>Ascomycota</taxon>
        <taxon>Pezizomycotina</taxon>
        <taxon>Sordariomycetes</taxon>
        <taxon>Hypocreomycetidae</taxon>
        <taxon>Hypocreales</taxon>
        <taxon>Bionectriaceae</taxon>
        <taxon>Clonostachys</taxon>
    </lineage>
</organism>